<proteinExistence type="predicted"/>
<protein>
    <submittedName>
        <fullName evidence="2">Uncharacterized protein</fullName>
    </submittedName>
</protein>
<accession>A0ABR0Q1Y2</accession>
<comment type="caution">
    <text evidence="2">The sequence shown here is derived from an EMBL/GenBank/DDBJ whole genome shotgun (WGS) entry which is preliminary data.</text>
</comment>
<sequence>MVDDGGGISSNGDNSTKKVRFKGMDVDMNREAVSNSSGEVAVDPSLTPVCIGKTKWWGVALLFVDETKI</sequence>
<dbReference type="EMBL" id="JARKNE010000005">
    <property type="protein sequence ID" value="KAK5833042.1"/>
    <property type="molecule type" value="Genomic_DNA"/>
</dbReference>
<keyword evidence="3" id="KW-1185">Reference proteome</keyword>
<evidence type="ECO:0000313" key="2">
    <source>
        <dbReference type="EMBL" id="KAK5833042.1"/>
    </source>
</evidence>
<reference evidence="2 3" key="1">
    <citation type="submission" date="2023-03" db="EMBL/GenBank/DDBJ databases">
        <title>WGS of Gossypium arboreum.</title>
        <authorList>
            <person name="Yu D."/>
        </authorList>
    </citation>
    <scope>NUCLEOTIDE SEQUENCE [LARGE SCALE GENOMIC DNA]</scope>
    <source>
        <tissue evidence="2">Leaf</tissue>
    </source>
</reference>
<name>A0ABR0Q1Y2_GOSAR</name>
<dbReference type="Proteomes" id="UP001358586">
    <property type="component" value="Chromosome 5"/>
</dbReference>
<organism evidence="2 3">
    <name type="scientific">Gossypium arboreum</name>
    <name type="common">Tree cotton</name>
    <name type="synonym">Gossypium nanking</name>
    <dbReference type="NCBI Taxonomy" id="29729"/>
    <lineage>
        <taxon>Eukaryota</taxon>
        <taxon>Viridiplantae</taxon>
        <taxon>Streptophyta</taxon>
        <taxon>Embryophyta</taxon>
        <taxon>Tracheophyta</taxon>
        <taxon>Spermatophyta</taxon>
        <taxon>Magnoliopsida</taxon>
        <taxon>eudicotyledons</taxon>
        <taxon>Gunneridae</taxon>
        <taxon>Pentapetalae</taxon>
        <taxon>rosids</taxon>
        <taxon>malvids</taxon>
        <taxon>Malvales</taxon>
        <taxon>Malvaceae</taxon>
        <taxon>Malvoideae</taxon>
        <taxon>Gossypium</taxon>
    </lineage>
</organism>
<feature type="region of interest" description="Disordered" evidence="1">
    <location>
        <begin position="1"/>
        <end position="21"/>
    </location>
</feature>
<evidence type="ECO:0000313" key="3">
    <source>
        <dbReference type="Proteomes" id="UP001358586"/>
    </source>
</evidence>
<evidence type="ECO:0000256" key="1">
    <source>
        <dbReference type="SAM" id="MobiDB-lite"/>
    </source>
</evidence>
<gene>
    <name evidence="2" type="ORF">PVK06_016852</name>
</gene>